<dbReference type="Proteomes" id="UP000034190">
    <property type="component" value="Unassembled WGS sequence"/>
</dbReference>
<dbReference type="AlphaFoldDB" id="A0A0G0USH6"/>
<accession>A0A0G0USH6</accession>
<organism evidence="1 2">
    <name type="scientific">Candidatus Falkowbacteria bacterium GW2011_GWA2_41_14</name>
    <dbReference type="NCBI Taxonomy" id="1618635"/>
    <lineage>
        <taxon>Bacteria</taxon>
        <taxon>Candidatus Falkowiibacteriota</taxon>
    </lineage>
</organism>
<comment type="caution">
    <text evidence="1">The sequence shown here is derived from an EMBL/GenBank/DDBJ whole genome shotgun (WGS) entry which is preliminary data.</text>
</comment>
<name>A0A0G0USH6_9BACT</name>
<reference evidence="1 2" key="1">
    <citation type="journal article" date="2015" name="Nature">
        <title>rRNA introns, odd ribosomes, and small enigmatic genomes across a large radiation of phyla.</title>
        <authorList>
            <person name="Brown C.T."/>
            <person name="Hug L.A."/>
            <person name="Thomas B.C."/>
            <person name="Sharon I."/>
            <person name="Castelle C.J."/>
            <person name="Singh A."/>
            <person name="Wilkins M.J."/>
            <person name="Williams K.H."/>
            <person name="Banfield J.F."/>
        </authorList>
    </citation>
    <scope>NUCLEOTIDE SEQUENCE [LARGE SCALE GENOMIC DNA]</scope>
</reference>
<proteinExistence type="predicted"/>
<gene>
    <name evidence="1" type="ORF">UU43_C0002G0018</name>
</gene>
<evidence type="ECO:0000313" key="1">
    <source>
        <dbReference type="EMBL" id="KKR91709.1"/>
    </source>
</evidence>
<sequence>MARNMTIDELAGIIKGEFDNVGGEIKGIKGEVREIKSEMMKGFKEIKDDHEKLELKMSNVAYRFELVELQKRVEFLEKRVLRK</sequence>
<evidence type="ECO:0000313" key="2">
    <source>
        <dbReference type="Proteomes" id="UP000034190"/>
    </source>
</evidence>
<protein>
    <submittedName>
        <fullName evidence="1">Uncharacterized protein</fullName>
    </submittedName>
</protein>
<dbReference type="EMBL" id="LCAP01000002">
    <property type="protein sequence ID" value="KKR91709.1"/>
    <property type="molecule type" value="Genomic_DNA"/>
</dbReference>